<dbReference type="KEGG" id="als:DJ013_01125"/>
<dbReference type="InterPro" id="IPR002625">
    <property type="entry name" value="Smr_dom"/>
</dbReference>
<dbReference type="EMBL" id="CP029480">
    <property type="protein sequence ID" value="AWV96857.1"/>
    <property type="molecule type" value="Genomic_DNA"/>
</dbReference>
<dbReference type="SUPFAM" id="SSF158949">
    <property type="entry name" value="Smr-associated domain-like"/>
    <property type="match status" value="1"/>
</dbReference>
<dbReference type="RefSeq" id="WP_111369959.1">
    <property type="nucleotide sequence ID" value="NZ_CP029480.1"/>
</dbReference>
<evidence type="ECO:0000259" key="1">
    <source>
        <dbReference type="PROSITE" id="PS50828"/>
    </source>
</evidence>
<sequence>MAVFKIGDKVRMLRSSEEGIVVKIKGEFIDIETTDGFELPTMASELVIVAEAEKEYFNVSEAKKSDEALERIIERNRVFKNQVSIAFEQINDFLLRPYFINETSKEISFVLSLSKNGDFLNFVTGNSASESETRIYEDLKKEDFESWSKWKMDLIFFEKDKPNEPLRTIEFKLKATNLFKNKLDFPFSERAGFLRAISLAPKEDSEETPSPESPFYDVYAFNKTEIFDLHAEKLEIESDNPDVIFNKQKSYFTKKIDTAVAENLVELTVIHGVGNGHLKNFIHKHLASHEQVEWFKEAQKEKFGYGATLVHFKP</sequence>
<dbReference type="InterPro" id="IPR036781">
    <property type="entry name" value="Smr_assoc-like_sf"/>
</dbReference>
<gene>
    <name evidence="2" type="ORF">DJ013_01125</name>
</gene>
<dbReference type="AlphaFoldDB" id="A0A2Z4G6S4"/>
<dbReference type="Pfam" id="PF01713">
    <property type="entry name" value="Smr"/>
    <property type="match status" value="1"/>
</dbReference>
<dbReference type="OrthoDB" id="1524810at2"/>
<dbReference type="Gene3D" id="3.30.1370.110">
    <property type="match status" value="1"/>
</dbReference>
<dbReference type="Proteomes" id="UP000249873">
    <property type="component" value="Chromosome"/>
</dbReference>
<dbReference type="Gene3D" id="2.60.40.1600">
    <property type="entry name" value="Smr-associated-like"/>
    <property type="match status" value="1"/>
</dbReference>
<accession>A0A2Z4G6S4</accession>
<organism evidence="2 3">
    <name type="scientific">Arcticibacterium luteifluviistationis</name>
    <dbReference type="NCBI Taxonomy" id="1784714"/>
    <lineage>
        <taxon>Bacteria</taxon>
        <taxon>Pseudomonadati</taxon>
        <taxon>Bacteroidota</taxon>
        <taxon>Cytophagia</taxon>
        <taxon>Cytophagales</taxon>
        <taxon>Leadbetterellaceae</taxon>
        <taxon>Arcticibacterium</taxon>
    </lineage>
</organism>
<protein>
    <recommendedName>
        <fullName evidence="1">Smr domain-containing protein</fullName>
    </recommendedName>
</protein>
<evidence type="ECO:0000313" key="2">
    <source>
        <dbReference type="EMBL" id="AWV96857.1"/>
    </source>
</evidence>
<proteinExistence type="predicted"/>
<name>A0A2Z4G6S4_9BACT</name>
<reference evidence="2 3" key="1">
    <citation type="submission" date="2018-05" db="EMBL/GenBank/DDBJ databases">
        <title>Complete genome sequence of Arcticibacterium luteifluviistationis SM1504T, a cytophagaceae bacterium isolated from Arctic surface seawater.</title>
        <authorList>
            <person name="Li Y."/>
            <person name="Qin Q.-L."/>
        </authorList>
    </citation>
    <scope>NUCLEOTIDE SEQUENCE [LARGE SCALE GENOMIC DNA]</scope>
    <source>
        <strain evidence="2 3">SM1504</strain>
    </source>
</reference>
<dbReference type="PROSITE" id="PS50828">
    <property type="entry name" value="SMR"/>
    <property type="match status" value="1"/>
</dbReference>
<keyword evidence="3" id="KW-1185">Reference proteome</keyword>
<evidence type="ECO:0000313" key="3">
    <source>
        <dbReference type="Proteomes" id="UP000249873"/>
    </source>
</evidence>
<dbReference type="InterPro" id="IPR036063">
    <property type="entry name" value="Smr_dom_sf"/>
</dbReference>
<feature type="domain" description="Smr" evidence="1">
    <location>
        <begin position="266"/>
        <end position="313"/>
    </location>
</feature>